<dbReference type="InterPro" id="IPR019410">
    <property type="entry name" value="Methyltransf_16"/>
</dbReference>
<dbReference type="EMBL" id="KI894021">
    <property type="protein sequence ID" value="OCF25200.1"/>
    <property type="molecule type" value="Genomic_DNA"/>
</dbReference>
<dbReference type="GO" id="GO:0008757">
    <property type="term" value="F:S-adenosylmethionine-dependent methyltransferase activity"/>
    <property type="evidence" value="ECO:0007669"/>
    <property type="project" value="UniProtKB-ARBA"/>
</dbReference>
<dbReference type="EMBL" id="CP144544">
    <property type="protein sequence ID" value="WVW83866.1"/>
    <property type="molecule type" value="Genomic_DNA"/>
</dbReference>
<dbReference type="GO" id="GO:0005737">
    <property type="term" value="C:cytoplasm"/>
    <property type="evidence" value="ECO:0007669"/>
    <property type="project" value="TreeGrafter"/>
</dbReference>
<gene>
    <name evidence="2" type="ORF">I302_05013</name>
    <name evidence="3" type="ORF">I302_105888</name>
</gene>
<evidence type="ECO:0000313" key="3">
    <source>
        <dbReference type="EMBL" id="WVW83866.1"/>
    </source>
</evidence>
<dbReference type="RefSeq" id="XP_019046270.1">
    <property type="nucleotide sequence ID" value="XM_019191640.1"/>
</dbReference>
<dbReference type="VEuPathDB" id="FungiDB:I302_05013"/>
<dbReference type="Proteomes" id="UP000092730">
    <property type="component" value="Chromosome 4"/>
</dbReference>
<dbReference type="PANTHER" id="PTHR14614:SF130">
    <property type="entry name" value="PROTEIN-LYSINE N-METHYLTRANSFERASE EEF2KMT"/>
    <property type="match status" value="1"/>
</dbReference>
<organism evidence="2">
    <name type="scientific">Kwoniella bestiolae CBS 10118</name>
    <dbReference type="NCBI Taxonomy" id="1296100"/>
    <lineage>
        <taxon>Eukaryota</taxon>
        <taxon>Fungi</taxon>
        <taxon>Dikarya</taxon>
        <taxon>Basidiomycota</taxon>
        <taxon>Agaricomycotina</taxon>
        <taxon>Tremellomycetes</taxon>
        <taxon>Tremellales</taxon>
        <taxon>Cryptococcaceae</taxon>
        <taxon>Kwoniella</taxon>
    </lineage>
</organism>
<reference evidence="3" key="4">
    <citation type="submission" date="2024-02" db="EMBL/GenBank/DDBJ databases">
        <title>Comparative genomics of Cryptococcus and Kwoniella reveals pathogenesis evolution and contrasting modes of karyotype evolution via chromosome fusion or intercentromeric recombination.</title>
        <authorList>
            <person name="Coelho M.A."/>
            <person name="David-Palma M."/>
            <person name="Shea T."/>
            <person name="Bowers K."/>
            <person name="McGinley-Smith S."/>
            <person name="Mohammad A.W."/>
            <person name="Gnirke A."/>
            <person name="Yurkov A.M."/>
            <person name="Nowrousian M."/>
            <person name="Sun S."/>
            <person name="Cuomo C.A."/>
            <person name="Heitman J."/>
        </authorList>
    </citation>
    <scope>NUCLEOTIDE SEQUENCE</scope>
    <source>
        <strain evidence="3">CBS 10118</strain>
    </source>
</reference>
<evidence type="ECO:0000313" key="2">
    <source>
        <dbReference type="EMBL" id="OCF25200.1"/>
    </source>
</evidence>
<reference evidence="3" key="2">
    <citation type="submission" date="2013-07" db="EMBL/GenBank/DDBJ databases">
        <authorList>
            <consortium name="The Broad Institute Genome Sequencing Platform"/>
            <person name="Cuomo C."/>
            <person name="Litvintseva A."/>
            <person name="Chen Y."/>
            <person name="Heitman J."/>
            <person name="Sun S."/>
            <person name="Springer D."/>
            <person name="Dromer F."/>
            <person name="Young S.K."/>
            <person name="Zeng Q."/>
            <person name="Gargeya S."/>
            <person name="Fitzgerald M."/>
            <person name="Abouelleil A."/>
            <person name="Alvarado L."/>
            <person name="Berlin A.M."/>
            <person name="Chapman S.B."/>
            <person name="Dewar J."/>
            <person name="Goldberg J."/>
            <person name="Griggs A."/>
            <person name="Gujja S."/>
            <person name="Hansen M."/>
            <person name="Howarth C."/>
            <person name="Imamovic A."/>
            <person name="Larimer J."/>
            <person name="McCowan C."/>
            <person name="Murphy C."/>
            <person name="Pearson M."/>
            <person name="Priest M."/>
            <person name="Roberts A."/>
            <person name="Saif S."/>
            <person name="Shea T."/>
            <person name="Sykes S."/>
            <person name="Wortman J."/>
            <person name="Nusbaum C."/>
            <person name="Birren B."/>
        </authorList>
    </citation>
    <scope>NUCLEOTIDE SEQUENCE</scope>
    <source>
        <strain evidence="3">CBS 10118</strain>
    </source>
</reference>
<dbReference type="Pfam" id="PF10294">
    <property type="entry name" value="Methyltransf_16"/>
    <property type="match status" value="2"/>
</dbReference>
<dbReference type="Gene3D" id="3.40.50.150">
    <property type="entry name" value="Vaccinia Virus protein VP39"/>
    <property type="match status" value="1"/>
</dbReference>
<dbReference type="InterPro" id="IPR029063">
    <property type="entry name" value="SAM-dependent_MTases_sf"/>
</dbReference>
<reference evidence="2" key="1">
    <citation type="submission" date="2013-07" db="EMBL/GenBank/DDBJ databases">
        <title>The Genome Sequence of Cryptococcus bestiolae CBS10118.</title>
        <authorList>
            <consortium name="The Broad Institute Genome Sequencing Platform"/>
            <person name="Cuomo C."/>
            <person name="Litvintseva A."/>
            <person name="Chen Y."/>
            <person name="Heitman J."/>
            <person name="Sun S."/>
            <person name="Springer D."/>
            <person name="Dromer F."/>
            <person name="Young S.K."/>
            <person name="Zeng Q."/>
            <person name="Gargeya S."/>
            <person name="Fitzgerald M."/>
            <person name="Abouelleil A."/>
            <person name="Alvarado L."/>
            <person name="Berlin A.M."/>
            <person name="Chapman S.B."/>
            <person name="Dewar J."/>
            <person name="Goldberg J."/>
            <person name="Griggs A."/>
            <person name="Gujja S."/>
            <person name="Hansen M."/>
            <person name="Howarth C."/>
            <person name="Imamovic A."/>
            <person name="Larimer J."/>
            <person name="McCowan C."/>
            <person name="Murphy C."/>
            <person name="Pearson M."/>
            <person name="Priest M."/>
            <person name="Roberts A."/>
            <person name="Saif S."/>
            <person name="Shea T."/>
            <person name="Sykes S."/>
            <person name="Wortman J."/>
            <person name="Nusbaum C."/>
            <person name="Birren B."/>
        </authorList>
    </citation>
    <scope>NUCLEOTIDE SEQUENCE [LARGE SCALE GENOMIC DNA]</scope>
    <source>
        <strain evidence="2">CBS 10118</strain>
    </source>
</reference>
<dbReference type="PANTHER" id="PTHR14614">
    <property type="entry name" value="HEPATOCELLULAR CARCINOMA-ASSOCIATED ANTIGEN"/>
    <property type="match status" value="1"/>
</dbReference>
<accession>A0A1B9G2F2</accession>
<dbReference type="GeneID" id="30209412"/>
<evidence type="ECO:0000256" key="1">
    <source>
        <dbReference type="SAM" id="MobiDB-lite"/>
    </source>
</evidence>
<keyword evidence="4" id="KW-1185">Reference proteome</keyword>
<dbReference type="KEGG" id="kbi:30209412"/>
<protein>
    <submittedName>
        <fullName evidence="2">Uncharacterized protein</fullName>
    </submittedName>
</protein>
<feature type="region of interest" description="Disordered" evidence="1">
    <location>
        <begin position="215"/>
        <end position="236"/>
    </location>
</feature>
<sequence>MSTSLETLRRQYLSLYPIYLISLPPSQILAAEQSQQYLVNQLLGERYQPEDEYRRKFWRKVVDGMEVGLRELGDEDLEIDERFYDLLTELMVSSNDAGPSTGPKTSYRTFIYDVPPNIPLGDLSNRDEQKQKQEGKIVLLEEQIAIQGGTTGLRTWTAALHLAHHILSHPRLIFPNQRELQNGTVELGAGTGFLSILLAQLGVDVISTDLGIESESNSEVDGEDEVEFGQDQDGKTRTPLGRLRYNVQLNDDQSHSRTAVRALDWTDASLPLRDRPGIWRDLDKKRRTIIAADVIYDPDLVPPLVDTIDVLLGEKNQAIISATVRNRETFEIFLDTCQQHNLQVRSIDVPPMDDSMPSFWDSALDKGTEVKIMRITRGNRL</sequence>
<dbReference type="AlphaFoldDB" id="A0A1B9G2F2"/>
<reference evidence="2" key="3">
    <citation type="submission" date="2014-01" db="EMBL/GenBank/DDBJ databases">
        <title>Evolution of pathogenesis and genome organization in the Tremellales.</title>
        <authorList>
            <person name="Cuomo C."/>
            <person name="Litvintseva A."/>
            <person name="Heitman J."/>
            <person name="Chen Y."/>
            <person name="Sun S."/>
            <person name="Springer D."/>
            <person name="Dromer F."/>
            <person name="Young S."/>
            <person name="Zeng Q."/>
            <person name="Chapman S."/>
            <person name="Gujja S."/>
            <person name="Saif S."/>
            <person name="Birren B."/>
        </authorList>
    </citation>
    <scope>NUCLEOTIDE SEQUENCE</scope>
    <source>
        <strain evidence="2">CBS 10118</strain>
    </source>
</reference>
<dbReference type="STRING" id="1296100.A0A1B9G2F2"/>
<feature type="compositionally biased region" description="Acidic residues" evidence="1">
    <location>
        <begin position="216"/>
        <end position="230"/>
    </location>
</feature>
<dbReference type="OrthoDB" id="194386at2759"/>
<evidence type="ECO:0000313" key="4">
    <source>
        <dbReference type="Proteomes" id="UP000092730"/>
    </source>
</evidence>
<proteinExistence type="predicted"/>
<name>A0A1B9G2F2_9TREE</name>